<dbReference type="Pfam" id="PF02852">
    <property type="entry name" value="Pyr_redox_dim"/>
    <property type="match status" value="1"/>
</dbReference>
<dbReference type="EC" id="1.8.1.4" evidence="2 14"/>
<feature type="binding site" evidence="12">
    <location>
        <position position="272"/>
    </location>
    <ligand>
        <name>NAD(+)</name>
        <dbReference type="ChEBI" id="CHEBI:57540"/>
    </ligand>
</feature>
<dbReference type="NCBIfam" id="TIGR01350">
    <property type="entry name" value="lipoamide_DH"/>
    <property type="match status" value="1"/>
</dbReference>
<dbReference type="Gene3D" id="3.50.50.60">
    <property type="entry name" value="FAD/NAD(P)-binding domain"/>
    <property type="match status" value="2"/>
</dbReference>
<evidence type="ECO:0000256" key="10">
    <source>
        <dbReference type="ARBA" id="ARBA00049187"/>
    </source>
</evidence>
<dbReference type="EMBL" id="MUGY01000002">
    <property type="protein sequence ID" value="OXA97916.1"/>
    <property type="molecule type" value="Genomic_DNA"/>
</dbReference>
<feature type="domain" description="Pyridine nucleotide-disulphide oxidoreductase dimerisation" evidence="15">
    <location>
        <begin position="347"/>
        <end position="456"/>
    </location>
</feature>
<dbReference type="Proteomes" id="UP000198424">
    <property type="component" value="Unassembled WGS sequence"/>
</dbReference>
<evidence type="ECO:0000259" key="15">
    <source>
        <dbReference type="Pfam" id="PF02852"/>
    </source>
</evidence>
<feature type="binding site" evidence="12">
    <location>
        <begin position="144"/>
        <end position="146"/>
    </location>
    <ligand>
        <name>FAD</name>
        <dbReference type="ChEBI" id="CHEBI:57692"/>
    </ligand>
</feature>
<evidence type="ECO:0000313" key="20">
    <source>
        <dbReference type="Proteomes" id="UP000198424"/>
    </source>
</evidence>
<evidence type="ECO:0000313" key="19">
    <source>
        <dbReference type="Proteomes" id="UP000028712"/>
    </source>
</evidence>
<dbReference type="FunFam" id="3.30.390.30:FF:000001">
    <property type="entry name" value="Dihydrolipoyl dehydrogenase"/>
    <property type="match status" value="1"/>
</dbReference>
<feature type="binding site" evidence="12">
    <location>
        <begin position="319"/>
        <end position="322"/>
    </location>
    <ligand>
        <name>FAD</name>
        <dbReference type="ChEBI" id="CHEBI:57692"/>
    </ligand>
</feature>
<dbReference type="PANTHER" id="PTHR22912:SF151">
    <property type="entry name" value="DIHYDROLIPOYL DEHYDROGENASE, MITOCHONDRIAL"/>
    <property type="match status" value="1"/>
</dbReference>
<feature type="domain" description="FAD/NAD(P)-binding" evidence="16">
    <location>
        <begin position="4"/>
        <end position="328"/>
    </location>
</feature>
<feature type="disulfide bond" description="Redox-active" evidence="13">
    <location>
        <begin position="42"/>
        <end position="47"/>
    </location>
</feature>
<dbReference type="FunFam" id="3.50.50.60:FF:000001">
    <property type="entry name" value="Dihydrolipoyl dehydrogenase, mitochondrial"/>
    <property type="match status" value="1"/>
</dbReference>
<comment type="miscellaneous">
    <text evidence="14">The active site is a redox-active disulfide bond.</text>
</comment>
<keyword evidence="5 12" id="KW-0274">FAD</keyword>
<dbReference type="SUPFAM" id="SSF51905">
    <property type="entry name" value="FAD/NAD(P)-binding domain"/>
    <property type="match status" value="1"/>
</dbReference>
<dbReference type="InterPro" id="IPR016156">
    <property type="entry name" value="FAD/NAD-linked_Rdtase_dimer_sf"/>
</dbReference>
<dbReference type="PROSITE" id="PS00076">
    <property type="entry name" value="PYRIDINE_REDOX_1"/>
    <property type="match status" value="1"/>
</dbReference>
<dbReference type="PRINTS" id="PR00411">
    <property type="entry name" value="PNDRDTASEI"/>
</dbReference>
<keyword evidence="4 14" id="KW-0285">Flavoprotein</keyword>
<dbReference type="GO" id="GO:0006103">
    <property type="term" value="P:2-oxoglutarate metabolic process"/>
    <property type="evidence" value="ECO:0007669"/>
    <property type="project" value="TreeGrafter"/>
</dbReference>
<evidence type="ECO:0000256" key="13">
    <source>
        <dbReference type="PIRSR" id="PIRSR000350-4"/>
    </source>
</evidence>
<accession>A0A085ZHU7</accession>
<sequence length="467" mass="49889">MSSFDVVIIGSGPGGYVSAIRCAQLGFKTAIIEKYNSLGGTCLNVGCIPSKALLSSSHHYAEIKHFADHGIEVSGDVKINLEKMIARKQAVVDQTVGGINYLMDKNKITVFNGLGSFVDATHIAVAKEDGTSETIEAKYTVIATGSKPSSLPFIKIDKERIITSTEALALKEVPKHLVIIGGGVIGIELGQVYLRLGAQVSVVEFMDRIIPGMDGSLSKELTKVLKKQGMKFYVSHKVKSVERNGDAVVVQAENAKGETITLEGDYSLVSVGRRPYTDGLNADKAGVKISDRGQVEVNDHLQTNVPNIYAIGDVVRGAMLAHKAEEEGTMVAEILAGQKPHIDYNLIPGVVYTWPEVAAVGQTEEQLKTSGVEFKSGSFPFKALGRARASGDLDGFVKILADAKTDEVLGVHMIGARTADLIAEAVTAMEFKASAEDISRMSHAHPTFAEAIKEAALAATDNRALHV</sequence>
<feature type="active site" description="Proton acceptor" evidence="11">
    <location>
        <position position="445"/>
    </location>
</feature>
<dbReference type="STRING" id="991.IW20_24455"/>
<dbReference type="InterPro" id="IPR050151">
    <property type="entry name" value="Class-I_Pyr_Nuc-Dis_Oxidored"/>
</dbReference>
<dbReference type="InterPro" id="IPR023753">
    <property type="entry name" value="FAD/NAD-binding_dom"/>
</dbReference>
<dbReference type="GO" id="GO:0050660">
    <property type="term" value="F:flavin adenine dinucleotide binding"/>
    <property type="evidence" value="ECO:0007669"/>
    <property type="project" value="InterPro"/>
</dbReference>
<dbReference type="AlphaFoldDB" id="A0A085ZHU7"/>
<keyword evidence="6 14" id="KW-0560">Oxidoreductase</keyword>
<dbReference type="GO" id="GO:0004148">
    <property type="term" value="F:dihydrolipoyl dehydrogenase (NADH) activity"/>
    <property type="evidence" value="ECO:0007669"/>
    <property type="project" value="UniProtKB-EC"/>
</dbReference>
<dbReference type="EMBL" id="JPRM01000056">
    <property type="protein sequence ID" value="KFF04011.1"/>
    <property type="molecule type" value="Genomic_DNA"/>
</dbReference>
<dbReference type="eggNOG" id="COG1249">
    <property type="taxonomic scope" value="Bacteria"/>
</dbReference>
<evidence type="ECO:0000256" key="4">
    <source>
        <dbReference type="ARBA" id="ARBA00022630"/>
    </source>
</evidence>
<keyword evidence="20" id="KW-1185">Reference proteome</keyword>
<dbReference type="PRINTS" id="PR00368">
    <property type="entry name" value="FADPNR"/>
</dbReference>
<reference evidence="17 19" key="1">
    <citation type="submission" date="2014-07" db="EMBL/GenBank/DDBJ databases">
        <title>Genome of Flavobacterium hydatis DSM 2063.</title>
        <authorList>
            <person name="Pipes S.E."/>
            <person name="Stropko S.J."/>
            <person name="Newman J.D."/>
        </authorList>
    </citation>
    <scope>NUCLEOTIDE SEQUENCE [LARGE SCALE GENOMIC DNA]</scope>
    <source>
        <strain evidence="17 19">DSM 2063</strain>
    </source>
</reference>
<evidence type="ECO:0000313" key="17">
    <source>
        <dbReference type="EMBL" id="KFF04011.1"/>
    </source>
</evidence>
<name>A0A085ZHU7_FLAHY</name>
<dbReference type="InterPro" id="IPR006258">
    <property type="entry name" value="Lipoamide_DH"/>
</dbReference>
<dbReference type="InterPro" id="IPR001100">
    <property type="entry name" value="Pyr_nuc-diS_OxRdtase"/>
</dbReference>
<evidence type="ECO:0000256" key="11">
    <source>
        <dbReference type="PIRSR" id="PIRSR000350-2"/>
    </source>
</evidence>
<feature type="binding site" evidence="12">
    <location>
        <position position="204"/>
    </location>
    <ligand>
        <name>NAD(+)</name>
        <dbReference type="ChEBI" id="CHEBI:57540"/>
    </ligand>
</feature>
<protein>
    <recommendedName>
        <fullName evidence="3 14">Dihydrolipoyl dehydrogenase</fullName>
        <ecNumber evidence="2 14">1.8.1.4</ecNumber>
    </recommendedName>
</protein>
<reference evidence="18 20" key="2">
    <citation type="submission" date="2016-11" db="EMBL/GenBank/DDBJ databases">
        <title>Whole genomes of Flavobacteriaceae.</title>
        <authorList>
            <person name="Stine C."/>
            <person name="Li C."/>
            <person name="Tadesse D."/>
        </authorList>
    </citation>
    <scope>NUCLEOTIDE SEQUENCE [LARGE SCALE GENOMIC DNA]</scope>
    <source>
        <strain evidence="18 20">ATCC 29551</strain>
    </source>
</reference>
<evidence type="ECO:0000256" key="3">
    <source>
        <dbReference type="ARBA" id="ARBA00016961"/>
    </source>
</evidence>
<dbReference type="PIRSF" id="PIRSF000350">
    <property type="entry name" value="Mercury_reductase_MerA"/>
    <property type="match status" value="1"/>
</dbReference>
<comment type="cofactor">
    <cofactor evidence="12 14">
        <name>FAD</name>
        <dbReference type="ChEBI" id="CHEBI:57692"/>
    </cofactor>
    <text evidence="12 14">Binds 1 FAD per subunit.</text>
</comment>
<keyword evidence="8" id="KW-1015">Disulfide bond</keyword>
<comment type="caution">
    <text evidence="17">The sequence shown here is derived from an EMBL/GenBank/DDBJ whole genome shotgun (WGS) entry which is preliminary data.</text>
</comment>
<comment type="catalytic activity">
    <reaction evidence="10 14">
        <text>N(6)-[(R)-dihydrolipoyl]-L-lysyl-[protein] + NAD(+) = N(6)-[(R)-lipoyl]-L-lysyl-[protein] + NADH + H(+)</text>
        <dbReference type="Rhea" id="RHEA:15045"/>
        <dbReference type="Rhea" id="RHEA-COMP:10474"/>
        <dbReference type="Rhea" id="RHEA-COMP:10475"/>
        <dbReference type="ChEBI" id="CHEBI:15378"/>
        <dbReference type="ChEBI" id="CHEBI:57540"/>
        <dbReference type="ChEBI" id="CHEBI:57945"/>
        <dbReference type="ChEBI" id="CHEBI:83099"/>
        <dbReference type="ChEBI" id="CHEBI:83100"/>
        <dbReference type="EC" id="1.8.1.4"/>
    </reaction>
</comment>
<dbReference type="PANTHER" id="PTHR22912">
    <property type="entry name" value="DISULFIDE OXIDOREDUCTASE"/>
    <property type="match status" value="1"/>
</dbReference>
<dbReference type="Gene3D" id="3.30.390.30">
    <property type="match status" value="1"/>
</dbReference>
<evidence type="ECO:0000256" key="7">
    <source>
        <dbReference type="ARBA" id="ARBA00023027"/>
    </source>
</evidence>
<comment type="similarity">
    <text evidence="1 14">Belongs to the class-I pyridine nucleotide-disulfide oxidoreductase family.</text>
</comment>
<evidence type="ECO:0000256" key="9">
    <source>
        <dbReference type="ARBA" id="ARBA00023284"/>
    </source>
</evidence>
<organism evidence="17 19">
    <name type="scientific">Flavobacterium hydatis</name>
    <name type="common">Cytophaga aquatilis</name>
    <dbReference type="NCBI Taxonomy" id="991"/>
    <lineage>
        <taxon>Bacteria</taxon>
        <taxon>Pseudomonadati</taxon>
        <taxon>Bacteroidota</taxon>
        <taxon>Flavobacteriia</taxon>
        <taxon>Flavobacteriales</taxon>
        <taxon>Flavobacteriaceae</taxon>
        <taxon>Flavobacterium</taxon>
    </lineage>
</organism>
<dbReference type="OrthoDB" id="9800167at2"/>
<dbReference type="InterPro" id="IPR036188">
    <property type="entry name" value="FAD/NAD-bd_sf"/>
</dbReference>
<dbReference type="GO" id="GO:0005737">
    <property type="term" value="C:cytoplasm"/>
    <property type="evidence" value="ECO:0007669"/>
    <property type="project" value="UniProtKB-ARBA"/>
</dbReference>
<feature type="binding site" evidence="12">
    <location>
        <begin position="181"/>
        <end position="188"/>
    </location>
    <ligand>
        <name>NAD(+)</name>
        <dbReference type="ChEBI" id="CHEBI:57540"/>
    </ligand>
</feature>
<feature type="binding site" evidence="12">
    <location>
        <position position="115"/>
    </location>
    <ligand>
        <name>FAD</name>
        <dbReference type="ChEBI" id="CHEBI:57692"/>
    </ligand>
</feature>
<evidence type="ECO:0000256" key="8">
    <source>
        <dbReference type="ARBA" id="ARBA00023157"/>
    </source>
</evidence>
<keyword evidence="7 12" id="KW-0520">NAD</keyword>
<proteinExistence type="inferred from homology"/>
<evidence type="ECO:0000256" key="6">
    <source>
        <dbReference type="ARBA" id="ARBA00023002"/>
    </source>
</evidence>
<gene>
    <name evidence="18" type="ORF">B0A62_03395</name>
    <name evidence="17" type="ORF">IW20_24455</name>
</gene>
<evidence type="ECO:0000256" key="14">
    <source>
        <dbReference type="RuleBase" id="RU003692"/>
    </source>
</evidence>
<dbReference type="InterPro" id="IPR012999">
    <property type="entry name" value="Pyr_OxRdtase_I_AS"/>
</dbReference>
<evidence type="ECO:0000256" key="12">
    <source>
        <dbReference type="PIRSR" id="PIRSR000350-3"/>
    </source>
</evidence>
<dbReference type="Proteomes" id="UP000028712">
    <property type="component" value="Unassembled WGS sequence"/>
</dbReference>
<dbReference type="InterPro" id="IPR004099">
    <property type="entry name" value="Pyr_nucl-diS_OxRdtase_dimer"/>
</dbReference>
<dbReference type="RefSeq" id="WP_035628567.1">
    <property type="nucleotide sequence ID" value="NZ_JBEWQG010000027.1"/>
</dbReference>
<evidence type="ECO:0000313" key="18">
    <source>
        <dbReference type="EMBL" id="OXA97916.1"/>
    </source>
</evidence>
<keyword evidence="12" id="KW-0547">Nucleotide-binding</keyword>
<dbReference type="Pfam" id="PF07992">
    <property type="entry name" value="Pyr_redox_2"/>
    <property type="match status" value="1"/>
</dbReference>
<evidence type="ECO:0000259" key="16">
    <source>
        <dbReference type="Pfam" id="PF07992"/>
    </source>
</evidence>
<keyword evidence="9 14" id="KW-0676">Redox-active center</keyword>
<dbReference type="SUPFAM" id="SSF55424">
    <property type="entry name" value="FAD/NAD-linked reductases, dimerisation (C-terminal) domain"/>
    <property type="match status" value="1"/>
</dbReference>
<feature type="binding site" evidence="12">
    <location>
        <position position="313"/>
    </location>
    <ligand>
        <name>FAD</name>
        <dbReference type="ChEBI" id="CHEBI:57692"/>
    </ligand>
</feature>
<evidence type="ECO:0000256" key="2">
    <source>
        <dbReference type="ARBA" id="ARBA00012608"/>
    </source>
</evidence>
<evidence type="ECO:0000256" key="1">
    <source>
        <dbReference type="ARBA" id="ARBA00007532"/>
    </source>
</evidence>
<evidence type="ECO:0000256" key="5">
    <source>
        <dbReference type="ARBA" id="ARBA00022827"/>
    </source>
</evidence>
<feature type="binding site" evidence="12">
    <location>
        <position position="51"/>
    </location>
    <ligand>
        <name>FAD</name>
        <dbReference type="ChEBI" id="CHEBI:57692"/>
    </ligand>
</feature>